<dbReference type="Proteomes" id="UP000309061">
    <property type="component" value="Plasmid unnamed1"/>
</dbReference>
<reference evidence="3 4" key="1">
    <citation type="submission" date="2019-11" db="EMBL/GenBank/DDBJ databases">
        <title>The genome sequence of Methylocystis heyeri.</title>
        <authorList>
            <person name="Oshkin I.Y."/>
            <person name="Miroshnikov K."/>
            <person name="Dedysh S.N."/>
        </authorList>
    </citation>
    <scope>NUCLEOTIDE SEQUENCE [LARGE SCALE GENOMIC DNA]</scope>
    <source>
        <strain evidence="3 4">H2</strain>
        <plasmid evidence="3 4">unnamed1</plasmid>
    </source>
</reference>
<accession>A0A6B8KIM9</accession>
<feature type="domain" description="Polyvalent protein metallopeptidase" evidence="2">
    <location>
        <begin position="166"/>
        <end position="288"/>
    </location>
</feature>
<dbReference type="OrthoDB" id="9792687at2"/>
<dbReference type="Pfam" id="PF18818">
    <property type="entry name" value="MPTase-PolyVal"/>
    <property type="match status" value="1"/>
</dbReference>
<dbReference type="EMBL" id="CP046053">
    <property type="protein sequence ID" value="QGM48246.1"/>
    <property type="molecule type" value="Genomic_DNA"/>
</dbReference>
<feature type="domain" description="N-terminal" evidence="1">
    <location>
        <begin position="16"/>
        <end position="139"/>
    </location>
</feature>
<dbReference type="InterPro" id="IPR013610">
    <property type="entry name" value="ArdC_N"/>
</dbReference>
<dbReference type="RefSeq" id="WP_136498129.1">
    <property type="nucleotide sequence ID" value="NZ_CP046053.1"/>
</dbReference>
<dbReference type="AlphaFoldDB" id="A0A6B8KIM9"/>
<gene>
    <name evidence="3" type="ORF">H2LOC_020885</name>
</gene>
<protein>
    <submittedName>
        <fullName evidence="3">DUF1738 domain-containing protein</fullName>
    </submittedName>
</protein>
<sequence length="320" mass="34938">MSRSAARARSGQDRTSLYQEITDKIVAELEAGRAPWVQPWGTAAAKATIAMPRNASTHRRYSGINVLILWGAVIERGFSTQSWLTFRQALGLGGNVRKGERGTTVVYADRFTPEDERRRVEQTGEEPGAIPFLKRFTVFNTDQCEGLPEEITKVAPPPPPGLIEPRAEALIAATGADFRIGGARAFYSPTHDFIQVPPPQAYFEPINWHRTACHELAHWVGHKSRLARDLSGSYGSKAYAREELIAEMAGAFVCASLGIVPTVRHADYLGSWLTVLREDDRAIVRAASAASKAADYLLAFQPDHVEPGAAKVTTSEVAAA</sequence>
<evidence type="ECO:0000259" key="2">
    <source>
        <dbReference type="Pfam" id="PF18818"/>
    </source>
</evidence>
<dbReference type="Pfam" id="PF08401">
    <property type="entry name" value="ArdcN"/>
    <property type="match status" value="1"/>
</dbReference>
<evidence type="ECO:0000259" key="1">
    <source>
        <dbReference type="Pfam" id="PF08401"/>
    </source>
</evidence>
<organism evidence="3 4">
    <name type="scientific">Methylocystis heyeri</name>
    <dbReference type="NCBI Taxonomy" id="391905"/>
    <lineage>
        <taxon>Bacteria</taxon>
        <taxon>Pseudomonadati</taxon>
        <taxon>Pseudomonadota</taxon>
        <taxon>Alphaproteobacteria</taxon>
        <taxon>Hyphomicrobiales</taxon>
        <taxon>Methylocystaceae</taxon>
        <taxon>Methylocystis</taxon>
    </lineage>
</organism>
<proteinExistence type="predicted"/>
<dbReference type="KEGG" id="mhey:H2LOC_020885"/>
<dbReference type="GO" id="GO:0003697">
    <property type="term" value="F:single-stranded DNA binding"/>
    <property type="evidence" value="ECO:0007669"/>
    <property type="project" value="InterPro"/>
</dbReference>
<keyword evidence="4" id="KW-1185">Reference proteome</keyword>
<geneLocation type="plasmid" evidence="3">
    <name>unnamed1</name>
</geneLocation>
<evidence type="ECO:0000313" key="4">
    <source>
        <dbReference type="Proteomes" id="UP000309061"/>
    </source>
</evidence>
<name>A0A6B8KIM9_9HYPH</name>
<dbReference type="InterPro" id="IPR017113">
    <property type="entry name" value="Antirestriction_ArdC"/>
</dbReference>
<evidence type="ECO:0000313" key="3">
    <source>
        <dbReference type="EMBL" id="QGM48246.1"/>
    </source>
</evidence>
<dbReference type="InterPro" id="IPR041459">
    <property type="entry name" value="MPTase-PolyVal"/>
</dbReference>
<keyword evidence="3" id="KW-0614">Plasmid</keyword>
<dbReference type="PIRSF" id="PIRSF037112">
    <property type="entry name" value="Antirestriction_ArdC"/>
    <property type="match status" value="1"/>
</dbReference>